<evidence type="ECO:0000256" key="5">
    <source>
        <dbReference type="ARBA" id="ARBA00023237"/>
    </source>
</evidence>
<dbReference type="OrthoDB" id="729505at2"/>
<dbReference type="Pfam" id="PF14322">
    <property type="entry name" value="SusD-like_3"/>
    <property type="match status" value="1"/>
</dbReference>
<reference evidence="8 9" key="1">
    <citation type="submission" date="2018-05" db="EMBL/GenBank/DDBJ databases">
        <title>Genomic Encyclopedia of Type Strains, Phase IV (KMG-IV): sequencing the most valuable type-strain genomes for metagenomic binning, comparative biology and taxonomic classification.</title>
        <authorList>
            <person name="Goeker M."/>
        </authorList>
    </citation>
    <scope>NUCLEOTIDE SEQUENCE [LARGE SCALE GENOMIC DNA]</scope>
    <source>
        <strain evidence="8 9">DSM 100333</strain>
    </source>
</reference>
<dbReference type="InterPro" id="IPR011990">
    <property type="entry name" value="TPR-like_helical_dom_sf"/>
</dbReference>
<dbReference type="GO" id="GO:0009279">
    <property type="term" value="C:cell outer membrane"/>
    <property type="evidence" value="ECO:0007669"/>
    <property type="project" value="UniProtKB-SubCell"/>
</dbReference>
<evidence type="ECO:0000259" key="7">
    <source>
        <dbReference type="Pfam" id="PF14322"/>
    </source>
</evidence>
<gene>
    <name evidence="8" type="ORF">C7379_11031</name>
</gene>
<dbReference type="EMBL" id="QENY01000010">
    <property type="protein sequence ID" value="PVX53606.1"/>
    <property type="molecule type" value="Genomic_DNA"/>
</dbReference>
<dbReference type="Gene3D" id="1.25.40.390">
    <property type="match status" value="2"/>
</dbReference>
<evidence type="ECO:0000313" key="9">
    <source>
        <dbReference type="Proteomes" id="UP000245870"/>
    </source>
</evidence>
<dbReference type="SUPFAM" id="SSF48452">
    <property type="entry name" value="TPR-like"/>
    <property type="match status" value="1"/>
</dbReference>
<dbReference type="AlphaFoldDB" id="A0A2U0U7K1"/>
<keyword evidence="3" id="KW-0732">Signal</keyword>
<evidence type="ECO:0000256" key="3">
    <source>
        <dbReference type="ARBA" id="ARBA00022729"/>
    </source>
</evidence>
<keyword evidence="5" id="KW-0998">Cell outer membrane</keyword>
<proteinExistence type="inferred from homology"/>
<evidence type="ECO:0000256" key="1">
    <source>
        <dbReference type="ARBA" id="ARBA00004442"/>
    </source>
</evidence>
<dbReference type="RefSeq" id="WP_116616531.1">
    <property type="nucleotide sequence ID" value="NZ_CAMQYP010000092.1"/>
</dbReference>
<dbReference type="Pfam" id="PF07980">
    <property type="entry name" value="SusD_RagB"/>
    <property type="match status" value="1"/>
</dbReference>
<dbReference type="Proteomes" id="UP000245870">
    <property type="component" value="Unassembled WGS sequence"/>
</dbReference>
<evidence type="ECO:0000256" key="4">
    <source>
        <dbReference type="ARBA" id="ARBA00023136"/>
    </source>
</evidence>
<dbReference type="InterPro" id="IPR012944">
    <property type="entry name" value="SusD_RagB_dom"/>
</dbReference>
<feature type="domain" description="SusD-like N-terminal" evidence="7">
    <location>
        <begin position="19"/>
        <end position="220"/>
    </location>
</feature>
<keyword evidence="4" id="KW-0472">Membrane</keyword>
<sequence length="465" mass="53070">MKKIFIIISTILLLTSCDKYLDIKPYGRTIPKTAEEFAALIHPYLNVIDEGSENYVVFNASACLDFDLAGGDDFEASLTEQSGRAMPFYIGNIVNSYSQSAYWRNYALIRDCNIVIANMKERDTQEANNVLAAAYALRGVAYYQLMRMFCPSPIKGQFDKQLGLPLVVSFDMEARPIRSTLQQTIDQIERDLKASINYHCTNDLYRFTEPVTKGYLAQLYFWTEQWDKVVPLANELIKLYPLVGGEAYKMMVINPGSPKEGNHIMTAYRSTTTTTVQEYESKAASIAYRPVSKRYMQCFAKDEIANDVRASLFVNKKRKATKPIFCGMRSAELQLMLAESYAHMGKDAEALAAINLLRSLRIKDAQPLSLDKLPERNSQERIVVDAEGKPLSKLMAVILNERRKEMFMEGDRMFELKRNGTPEFWTAYDGLRYNTEKYMYTMPIPESELRINPGIVQNEGYKDAI</sequence>
<evidence type="ECO:0000313" key="8">
    <source>
        <dbReference type="EMBL" id="PVX53606.1"/>
    </source>
</evidence>
<protein>
    <submittedName>
        <fullName evidence="8">SusD-like starch-binding protein associating with outer membrane</fullName>
    </submittedName>
</protein>
<organism evidence="8 9">
    <name type="scientific">Hallella colorans</name>
    <dbReference type="NCBI Taxonomy" id="1703337"/>
    <lineage>
        <taxon>Bacteria</taxon>
        <taxon>Pseudomonadati</taxon>
        <taxon>Bacteroidota</taxon>
        <taxon>Bacteroidia</taxon>
        <taxon>Bacteroidales</taxon>
        <taxon>Prevotellaceae</taxon>
        <taxon>Hallella</taxon>
    </lineage>
</organism>
<comment type="subcellular location">
    <subcellularLocation>
        <location evidence="1">Cell outer membrane</location>
    </subcellularLocation>
</comment>
<dbReference type="PROSITE" id="PS51257">
    <property type="entry name" value="PROKAR_LIPOPROTEIN"/>
    <property type="match status" value="1"/>
</dbReference>
<dbReference type="InterPro" id="IPR033985">
    <property type="entry name" value="SusD-like_N"/>
</dbReference>
<accession>A0A2U0U7K1</accession>
<evidence type="ECO:0000259" key="6">
    <source>
        <dbReference type="Pfam" id="PF07980"/>
    </source>
</evidence>
<feature type="domain" description="RagB/SusD" evidence="6">
    <location>
        <begin position="316"/>
        <end position="461"/>
    </location>
</feature>
<evidence type="ECO:0000256" key="2">
    <source>
        <dbReference type="ARBA" id="ARBA00006275"/>
    </source>
</evidence>
<comment type="similarity">
    <text evidence="2">Belongs to the SusD family.</text>
</comment>
<comment type="caution">
    <text evidence="8">The sequence shown here is derived from an EMBL/GenBank/DDBJ whole genome shotgun (WGS) entry which is preliminary data.</text>
</comment>
<name>A0A2U0U7K1_9BACT</name>
<keyword evidence="9" id="KW-1185">Reference proteome</keyword>